<dbReference type="PROSITE" id="PS50850">
    <property type="entry name" value="MFS"/>
    <property type="match status" value="1"/>
</dbReference>
<dbReference type="InterPro" id="IPR020846">
    <property type="entry name" value="MFS_dom"/>
</dbReference>
<protein>
    <submittedName>
        <fullName evidence="9">Predicted arabinose efflux permease, MFS family</fullName>
    </submittedName>
</protein>
<dbReference type="RefSeq" id="WP_091526896.1">
    <property type="nucleotide sequence ID" value="NZ_LT629772.1"/>
</dbReference>
<dbReference type="InterPro" id="IPR005828">
    <property type="entry name" value="MFS_sugar_transport-like"/>
</dbReference>
<dbReference type="InterPro" id="IPR011701">
    <property type="entry name" value="MFS"/>
</dbReference>
<feature type="transmembrane region" description="Helical" evidence="7">
    <location>
        <begin position="309"/>
        <end position="329"/>
    </location>
</feature>
<evidence type="ECO:0000256" key="1">
    <source>
        <dbReference type="ARBA" id="ARBA00004651"/>
    </source>
</evidence>
<dbReference type="PANTHER" id="PTHR43045">
    <property type="entry name" value="SHIKIMATE TRANSPORTER"/>
    <property type="match status" value="1"/>
</dbReference>
<dbReference type="PROSITE" id="PS00216">
    <property type="entry name" value="SUGAR_TRANSPORT_1"/>
    <property type="match status" value="1"/>
</dbReference>
<evidence type="ECO:0000256" key="4">
    <source>
        <dbReference type="ARBA" id="ARBA00022692"/>
    </source>
</evidence>
<feature type="transmembrane region" description="Helical" evidence="7">
    <location>
        <begin position="57"/>
        <end position="79"/>
    </location>
</feature>
<feature type="transmembrane region" description="Helical" evidence="7">
    <location>
        <begin position="335"/>
        <end position="355"/>
    </location>
</feature>
<keyword evidence="2" id="KW-0813">Transport</keyword>
<dbReference type="Pfam" id="PF07690">
    <property type="entry name" value="MFS_1"/>
    <property type="match status" value="1"/>
</dbReference>
<evidence type="ECO:0000256" key="6">
    <source>
        <dbReference type="ARBA" id="ARBA00023136"/>
    </source>
</evidence>
<dbReference type="PROSITE" id="PS00217">
    <property type="entry name" value="SUGAR_TRANSPORT_2"/>
    <property type="match status" value="1"/>
</dbReference>
<dbReference type="STRING" id="630515.SAMN04489812_3655"/>
<sequence>MTVRTGDSGTTASQRARVAAVSGFIGSTLEFYDFFIYASATALFFDRIFFPDAGATGLLLSLSTMGVAYVARPLGAVIWGHFGDRLGRKKILLTTVLMMGVATFLVGCLPGYQTIGIAAPIILVVLRLVQGLSAGGESPGSSSLTLEHAPLGRRGFFAAWTISGIQFGIVISSLIFVPITALPDDQLLSWGWRIPFWLSAFVTVFAYFLRRRLTEPELFDELKRADEVAAIPFVELFRTDWASVIKVALAAMITMGSTIFTVFALAYATNIAGLNKSIMLVVIAVANVVTMITEPLGGWLSDKVGRKPIFIAGALGTALTIFGLLAAIAGGNWPLIFLTAILFNGICYALPNGVYPSFFPEQFSARVRYSGTAIGLMIGLVTAGFTPAIAQLLTAGDPTDWRPVAWMTAGFCVLSAVGAFLAKETYRTPTAELGGRPVTDLVSDPADQ</sequence>
<accession>A0A1H1WHD4</accession>
<dbReference type="PANTHER" id="PTHR43045:SF1">
    <property type="entry name" value="SHIKIMATE TRANSPORTER"/>
    <property type="match status" value="1"/>
</dbReference>
<feature type="transmembrane region" description="Helical" evidence="7">
    <location>
        <begin position="118"/>
        <end position="136"/>
    </location>
</feature>
<keyword evidence="10" id="KW-1185">Reference proteome</keyword>
<dbReference type="SUPFAM" id="SSF103473">
    <property type="entry name" value="MFS general substrate transporter"/>
    <property type="match status" value="1"/>
</dbReference>
<dbReference type="GO" id="GO:0005886">
    <property type="term" value="C:plasma membrane"/>
    <property type="evidence" value="ECO:0007669"/>
    <property type="project" value="UniProtKB-SubCell"/>
</dbReference>
<dbReference type="EMBL" id="LT629772">
    <property type="protein sequence ID" value="SDS96504.1"/>
    <property type="molecule type" value="Genomic_DNA"/>
</dbReference>
<evidence type="ECO:0000313" key="10">
    <source>
        <dbReference type="Proteomes" id="UP000199103"/>
    </source>
</evidence>
<keyword evidence="6 7" id="KW-0472">Membrane</keyword>
<feature type="transmembrane region" description="Helical" evidence="7">
    <location>
        <begin position="190"/>
        <end position="209"/>
    </location>
</feature>
<comment type="subcellular location">
    <subcellularLocation>
        <location evidence="1">Cell membrane</location>
        <topology evidence="1">Multi-pass membrane protein</topology>
    </subcellularLocation>
</comment>
<dbReference type="Proteomes" id="UP000199103">
    <property type="component" value="Chromosome I"/>
</dbReference>
<evidence type="ECO:0000313" key="9">
    <source>
        <dbReference type="EMBL" id="SDS96504.1"/>
    </source>
</evidence>
<evidence type="ECO:0000256" key="3">
    <source>
        <dbReference type="ARBA" id="ARBA00022475"/>
    </source>
</evidence>
<feature type="transmembrane region" description="Helical" evidence="7">
    <location>
        <begin position="157"/>
        <end position="178"/>
    </location>
</feature>
<dbReference type="GO" id="GO:0022857">
    <property type="term" value="F:transmembrane transporter activity"/>
    <property type="evidence" value="ECO:0007669"/>
    <property type="project" value="InterPro"/>
</dbReference>
<feature type="transmembrane region" description="Helical" evidence="7">
    <location>
        <begin position="247"/>
        <end position="266"/>
    </location>
</feature>
<feature type="transmembrane region" description="Helical" evidence="7">
    <location>
        <begin position="367"/>
        <end position="392"/>
    </location>
</feature>
<reference evidence="9 10" key="1">
    <citation type="submission" date="2016-10" db="EMBL/GenBank/DDBJ databases">
        <authorList>
            <person name="de Groot N.N."/>
        </authorList>
    </citation>
    <scope>NUCLEOTIDE SEQUENCE [LARGE SCALE GENOMIC DNA]</scope>
    <source>
        <strain evidence="9 10">DSM 21800</strain>
    </source>
</reference>
<evidence type="ECO:0000256" key="5">
    <source>
        <dbReference type="ARBA" id="ARBA00022989"/>
    </source>
</evidence>
<evidence type="ECO:0000259" key="8">
    <source>
        <dbReference type="PROSITE" id="PS50850"/>
    </source>
</evidence>
<keyword evidence="4 7" id="KW-0812">Transmembrane</keyword>
<dbReference type="Gene3D" id="1.20.1250.20">
    <property type="entry name" value="MFS general substrate transporter like domains"/>
    <property type="match status" value="2"/>
</dbReference>
<name>A0A1H1WHD4_9ACTN</name>
<dbReference type="CDD" id="cd17369">
    <property type="entry name" value="MFS_ShiA_like"/>
    <property type="match status" value="1"/>
</dbReference>
<feature type="domain" description="Major facilitator superfamily (MFS) profile" evidence="8">
    <location>
        <begin position="19"/>
        <end position="427"/>
    </location>
</feature>
<dbReference type="OrthoDB" id="9066401at2"/>
<evidence type="ECO:0000256" key="7">
    <source>
        <dbReference type="SAM" id="Phobius"/>
    </source>
</evidence>
<feature type="transmembrane region" description="Helical" evidence="7">
    <location>
        <begin position="404"/>
        <end position="422"/>
    </location>
</feature>
<gene>
    <name evidence="9" type="ORF">SAMN04489812_3655</name>
</gene>
<feature type="transmembrane region" description="Helical" evidence="7">
    <location>
        <begin position="21"/>
        <end position="45"/>
    </location>
</feature>
<feature type="transmembrane region" description="Helical" evidence="7">
    <location>
        <begin position="91"/>
        <end position="112"/>
    </location>
</feature>
<evidence type="ECO:0000256" key="2">
    <source>
        <dbReference type="ARBA" id="ARBA00022448"/>
    </source>
</evidence>
<proteinExistence type="predicted"/>
<dbReference type="InterPro" id="IPR036259">
    <property type="entry name" value="MFS_trans_sf"/>
</dbReference>
<organism evidence="9 10">
    <name type="scientific">Microlunatus soli</name>
    <dbReference type="NCBI Taxonomy" id="630515"/>
    <lineage>
        <taxon>Bacteria</taxon>
        <taxon>Bacillati</taxon>
        <taxon>Actinomycetota</taxon>
        <taxon>Actinomycetes</taxon>
        <taxon>Propionibacteriales</taxon>
        <taxon>Propionibacteriaceae</taxon>
        <taxon>Microlunatus</taxon>
    </lineage>
</organism>
<feature type="transmembrane region" description="Helical" evidence="7">
    <location>
        <begin position="278"/>
        <end position="297"/>
    </location>
</feature>
<dbReference type="InterPro" id="IPR005829">
    <property type="entry name" value="Sugar_transporter_CS"/>
</dbReference>
<dbReference type="AlphaFoldDB" id="A0A1H1WHD4"/>
<keyword evidence="5 7" id="KW-1133">Transmembrane helix</keyword>
<dbReference type="Pfam" id="PF00083">
    <property type="entry name" value="Sugar_tr"/>
    <property type="match status" value="1"/>
</dbReference>
<keyword evidence="3" id="KW-1003">Cell membrane</keyword>